<dbReference type="AlphaFoldDB" id="A0A3P8GWG5"/>
<reference evidence="2 3" key="1">
    <citation type="submission" date="2018-11" db="EMBL/GenBank/DDBJ databases">
        <authorList>
            <consortium name="Pathogen Informatics"/>
        </authorList>
    </citation>
    <scope>NUCLEOTIDE SEQUENCE [LARGE SCALE GENOMIC DNA]</scope>
    <source>
        <strain evidence="2 3">Egypt</strain>
    </source>
</reference>
<dbReference type="OrthoDB" id="6288514at2759"/>
<evidence type="ECO:0000313" key="3">
    <source>
        <dbReference type="Proteomes" id="UP000272942"/>
    </source>
</evidence>
<evidence type="ECO:0000256" key="1">
    <source>
        <dbReference type="SAM" id="MobiDB-lite"/>
    </source>
</evidence>
<organism evidence="2 3">
    <name type="scientific">Echinostoma caproni</name>
    <dbReference type="NCBI Taxonomy" id="27848"/>
    <lineage>
        <taxon>Eukaryota</taxon>
        <taxon>Metazoa</taxon>
        <taxon>Spiralia</taxon>
        <taxon>Lophotrochozoa</taxon>
        <taxon>Platyhelminthes</taxon>
        <taxon>Trematoda</taxon>
        <taxon>Digenea</taxon>
        <taxon>Plagiorchiida</taxon>
        <taxon>Echinostomata</taxon>
        <taxon>Echinostomatoidea</taxon>
        <taxon>Echinostomatidae</taxon>
        <taxon>Echinostoma</taxon>
    </lineage>
</organism>
<name>A0A3P8GWG5_9TREM</name>
<accession>A0A3P8GWG5</accession>
<gene>
    <name evidence="2" type="ORF">ECPE_LOCUS10430</name>
</gene>
<protein>
    <submittedName>
        <fullName evidence="2">Uncharacterized protein</fullName>
    </submittedName>
</protein>
<dbReference type="Proteomes" id="UP000272942">
    <property type="component" value="Unassembled WGS sequence"/>
</dbReference>
<keyword evidence="3" id="KW-1185">Reference proteome</keyword>
<feature type="region of interest" description="Disordered" evidence="1">
    <location>
        <begin position="303"/>
        <end position="356"/>
    </location>
</feature>
<sequence>MLTEDVSLGSVIQTYLNRPNYFPERVSTGARWLTEWIAAETSVVELFALVLRANDNTTGLDEYSALQREVVHSRVARQVLGLLSTMIGPDTGPGMTANDLRTTHRDRLGFGQFVCETQQFYLTQCLTSALVAVLGDSVAMDDANAIASIALSKSSQLARSVLTLFGATTDDQSETPQYGDKMPSLHAGVHLIISTLSWALRRIVRVEENDACNWDLSTENLRQAVNSIFSCPAALLNSPSESSVLGIDAHQREVIHLQNLISVGLALLRVQLRSLVTICEQTAYIAWRLLDYYLNQLENEDDMTSTSTVPFSSPRGPSTVRRLQDSAPLTRSPFLPTSTPRTAPIGTPVGGGLQRNKTKREVAALREHLPRLLDADLLETMTRLSKSSYLESNQRLFVQVMQHRLGRLISRPVAVPAS</sequence>
<evidence type="ECO:0000313" key="2">
    <source>
        <dbReference type="EMBL" id="VDP87031.1"/>
    </source>
</evidence>
<dbReference type="EMBL" id="UZAN01049057">
    <property type="protein sequence ID" value="VDP87031.1"/>
    <property type="molecule type" value="Genomic_DNA"/>
</dbReference>
<proteinExistence type="predicted"/>